<protein>
    <submittedName>
        <fullName evidence="1">Uncharacterized protein</fullName>
    </submittedName>
</protein>
<name>A0A0M0BM64_9ARCH</name>
<evidence type="ECO:0000313" key="2">
    <source>
        <dbReference type="Proteomes" id="UP000037237"/>
    </source>
</evidence>
<evidence type="ECO:0000313" key="1">
    <source>
        <dbReference type="EMBL" id="KON29633.1"/>
    </source>
</evidence>
<gene>
    <name evidence="1" type="ORF">AC477_05675</name>
</gene>
<accession>A0A0M0BM64</accession>
<dbReference type="AlphaFoldDB" id="A0A0M0BM64"/>
<proteinExistence type="predicted"/>
<dbReference type="Proteomes" id="UP000037237">
    <property type="component" value="Unassembled WGS sequence"/>
</dbReference>
<dbReference type="EMBL" id="LFWU01000149">
    <property type="protein sequence ID" value="KON29633.1"/>
    <property type="molecule type" value="Genomic_DNA"/>
</dbReference>
<reference evidence="1 2" key="1">
    <citation type="submission" date="2015-06" db="EMBL/GenBank/DDBJ databases">
        <title>New insights into the roles of widespread benthic archaea in carbon and nitrogen cycling.</title>
        <authorList>
            <person name="Lazar C.S."/>
            <person name="Baker B.J."/>
            <person name="Seitz K.W."/>
            <person name="Hyde A.S."/>
            <person name="Dick G.J."/>
            <person name="Hinrichs K.-U."/>
            <person name="Teske A.P."/>
        </authorList>
    </citation>
    <scope>NUCLEOTIDE SEQUENCE [LARGE SCALE GENOMIC DNA]</scope>
    <source>
        <strain evidence="1">SG8-32-1</strain>
    </source>
</reference>
<sequence length="70" mass="8257">MTCYFRHLKTVFEKAEITITKENKRKIDKAIHQIIGIEYKNCSATWKVVKKKIIEDEENFVNMLKKAVIG</sequence>
<comment type="caution">
    <text evidence="1">The sequence shown here is derived from an EMBL/GenBank/DDBJ whole genome shotgun (WGS) entry which is preliminary data.</text>
</comment>
<organism evidence="1 2">
    <name type="scientific">miscellaneous Crenarchaeota group-1 archaeon SG8-32-1</name>
    <dbReference type="NCBI Taxonomy" id="1685124"/>
    <lineage>
        <taxon>Archaea</taxon>
        <taxon>Candidatus Bathyarchaeota</taxon>
        <taxon>MCG-1</taxon>
    </lineage>
</organism>